<dbReference type="OrthoDB" id="2730366at2"/>
<reference evidence="4 5" key="1">
    <citation type="submission" date="2015-05" db="EMBL/GenBank/DDBJ databases">
        <title>Whole genome sequence and identification of bacterial endophytes from Costus igneus.</title>
        <authorList>
            <person name="Lee Y.P."/>
            <person name="Gan H.M."/>
            <person name="Eng W."/>
            <person name="Wheatley M.S."/>
            <person name="Caraballo A."/>
            <person name="Polter S."/>
            <person name="Savka M.A."/>
            <person name="Hudson A.O."/>
        </authorList>
    </citation>
    <scope>NUCLEOTIDE SEQUENCE [LARGE SCALE GENOMIC DNA]</scope>
    <source>
        <strain evidence="4 5">RIT379</strain>
    </source>
</reference>
<keyword evidence="5" id="KW-1185">Reference proteome</keyword>
<dbReference type="Pfam" id="PF13800">
    <property type="entry name" value="Sigma_reg_N"/>
    <property type="match status" value="1"/>
</dbReference>
<accession>A0A0J1KH58</accession>
<dbReference type="Pfam" id="PF13791">
    <property type="entry name" value="Sigma_reg_C"/>
    <property type="match status" value="1"/>
</dbReference>
<dbReference type="RefSeq" id="WP_047945024.1">
    <property type="nucleotide sequence ID" value="NZ_CP053989.1"/>
</dbReference>
<dbReference type="AlphaFoldDB" id="A0A0J1KH58"/>
<comment type="caution">
    <text evidence="4">The sequence shown here is derived from an EMBL/GenBank/DDBJ whole genome shotgun (WGS) entry which is preliminary data.</text>
</comment>
<evidence type="ECO:0000259" key="2">
    <source>
        <dbReference type="Pfam" id="PF13791"/>
    </source>
</evidence>
<feature type="domain" description="Sigma factor regulator N-terminal" evidence="3">
    <location>
        <begin position="39"/>
        <end position="129"/>
    </location>
</feature>
<evidence type="ECO:0000259" key="3">
    <source>
        <dbReference type="Pfam" id="PF13800"/>
    </source>
</evidence>
<dbReference type="GeneID" id="56347991"/>
<evidence type="ECO:0000313" key="5">
    <source>
        <dbReference type="Proteomes" id="UP000036045"/>
    </source>
</evidence>
<feature type="transmembrane region" description="Helical" evidence="1">
    <location>
        <begin position="52"/>
        <end position="74"/>
    </location>
</feature>
<sequence>MKKDGFKEEEEKDYLNKIQEAIDEFEAETPFTDKDQQLIVRRGKVEARLTNILYSLTILLLIIPAATLGSYLYYGIGNKANDLIDIMDKTIYITKPNVSLEEMEIDSKIGFFNMDLSYDLYKRVGKKDVRIGDSKAHFTFSTPSFPDTSFITEKPFTEYRDEDKEVLFHPHRAIPYTVKQDETVLKGLPDGTVAEAFVSFDQLYTEKELFSEFPKDIDLIWFAVDTGLEEKNLSADGDYISPIGYPAQEDPDNWSPFNSDEINSKQFMEILTFLSKNQETAETIAERPLALPERIAYLQKNGIHIYGAVVTGPKESLVKLQDNDMVKGMKLGEVRLWNWY</sequence>
<evidence type="ECO:0000313" key="4">
    <source>
        <dbReference type="EMBL" id="KLV15830.1"/>
    </source>
</evidence>
<dbReference type="InterPro" id="IPR025672">
    <property type="entry name" value="Sigma_reg_C_dom"/>
</dbReference>
<gene>
    <name evidence="4" type="ORF">ABW02_25510</name>
</gene>
<keyword evidence="1" id="KW-0812">Transmembrane</keyword>
<keyword evidence="1" id="KW-1133">Transmembrane helix</keyword>
<dbReference type="InterPro" id="IPR029101">
    <property type="entry name" value="Sigma_reg_N"/>
</dbReference>
<organism evidence="4 5">
    <name type="scientific">Niallia circulans</name>
    <name type="common">Bacillus circulans</name>
    <dbReference type="NCBI Taxonomy" id="1397"/>
    <lineage>
        <taxon>Bacteria</taxon>
        <taxon>Bacillati</taxon>
        <taxon>Bacillota</taxon>
        <taxon>Bacilli</taxon>
        <taxon>Bacillales</taxon>
        <taxon>Bacillaceae</taxon>
        <taxon>Niallia</taxon>
    </lineage>
</organism>
<name>A0A0J1KH58_NIACI</name>
<protein>
    <submittedName>
        <fullName evidence="4">Uncharacterized protein</fullName>
    </submittedName>
</protein>
<dbReference type="Proteomes" id="UP000036045">
    <property type="component" value="Unassembled WGS sequence"/>
</dbReference>
<proteinExistence type="predicted"/>
<dbReference type="PATRIC" id="fig|1397.4.peg.4649"/>
<dbReference type="EMBL" id="LDPH01000056">
    <property type="protein sequence ID" value="KLV15830.1"/>
    <property type="molecule type" value="Genomic_DNA"/>
</dbReference>
<keyword evidence="1" id="KW-0472">Membrane</keyword>
<feature type="domain" description="Sigma factor regulator C-terminal" evidence="2">
    <location>
        <begin position="185"/>
        <end position="333"/>
    </location>
</feature>
<evidence type="ECO:0000256" key="1">
    <source>
        <dbReference type="SAM" id="Phobius"/>
    </source>
</evidence>